<dbReference type="Pfam" id="PF07690">
    <property type="entry name" value="MFS_1"/>
    <property type="match status" value="1"/>
</dbReference>
<keyword evidence="1 4" id="KW-0812">Transmembrane</keyword>
<dbReference type="SUPFAM" id="SSF103473">
    <property type="entry name" value="MFS general substrate transporter"/>
    <property type="match status" value="1"/>
</dbReference>
<keyword evidence="3 4" id="KW-0472">Membrane</keyword>
<feature type="transmembrane region" description="Helical" evidence="4">
    <location>
        <begin position="288"/>
        <end position="308"/>
    </location>
</feature>
<evidence type="ECO:0000256" key="3">
    <source>
        <dbReference type="ARBA" id="ARBA00023136"/>
    </source>
</evidence>
<name>A0A7W4JP98_9PROT</name>
<dbReference type="GO" id="GO:0022857">
    <property type="term" value="F:transmembrane transporter activity"/>
    <property type="evidence" value="ECO:0007669"/>
    <property type="project" value="InterPro"/>
</dbReference>
<dbReference type="InterPro" id="IPR036259">
    <property type="entry name" value="MFS_trans_sf"/>
</dbReference>
<evidence type="ECO:0000256" key="1">
    <source>
        <dbReference type="ARBA" id="ARBA00022692"/>
    </source>
</evidence>
<dbReference type="EMBL" id="JABEQF010000001">
    <property type="protein sequence ID" value="MBB2188424.1"/>
    <property type="molecule type" value="Genomic_DNA"/>
</dbReference>
<organism evidence="6 7">
    <name type="scientific">Gluconacetobacter azotocaptans</name>
    <dbReference type="NCBI Taxonomy" id="142834"/>
    <lineage>
        <taxon>Bacteria</taxon>
        <taxon>Pseudomonadati</taxon>
        <taxon>Pseudomonadota</taxon>
        <taxon>Alphaproteobacteria</taxon>
        <taxon>Acetobacterales</taxon>
        <taxon>Acetobacteraceae</taxon>
        <taxon>Gluconacetobacter</taxon>
    </lineage>
</organism>
<dbReference type="RefSeq" id="WP_183117623.1">
    <property type="nucleotide sequence ID" value="NZ_JABEQF010000001.1"/>
</dbReference>
<feature type="transmembrane region" description="Helical" evidence="4">
    <location>
        <begin position="170"/>
        <end position="191"/>
    </location>
</feature>
<evidence type="ECO:0000256" key="2">
    <source>
        <dbReference type="ARBA" id="ARBA00022989"/>
    </source>
</evidence>
<feature type="transmembrane region" description="Helical" evidence="4">
    <location>
        <begin position="79"/>
        <end position="101"/>
    </location>
</feature>
<dbReference type="Proteomes" id="UP000555756">
    <property type="component" value="Unassembled WGS sequence"/>
</dbReference>
<feature type="domain" description="Major facilitator superfamily (MFS) profile" evidence="5">
    <location>
        <begin position="211"/>
        <end position="426"/>
    </location>
</feature>
<dbReference type="PANTHER" id="PTHR23539:SF1">
    <property type="entry name" value="MAJOR FACILITATOR SUPERFAMILY (MFS) PROFILE DOMAIN-CONTAINING PROTEIN"/>
    <property type="match status" value="1"/>
</dbReference>
<reference evidence="6 7" key="1">
    <citation type="submission" date="2020-04" db="EMBL/GenBank/DDBJ databases">
        <title>Description of novel Gluconacetobacter.</title>
        <authorList>
            <person name="Sombolestani A."/>
        </authorList>
    </citation>
    <scope>NUCLEOTIDE SEQUENCE [LARGE SCALE GENOMIC DNA]</scope>
    <source>
        <strain evidence="6 7">LMG 21311</strain>
    </source>
</reference>
<feature type="transmembrane region" description="Helical" evidence="4">
    <location>
        <begin position="376"/>
        <end position="396"/>
    </location>
</feature>
<dbReference type="AlphaFoldDB" id="A0A7W4JP98"/>
<evidence type="ECO:0000256" key="4">
    <source>
        <dbReference type="SAM" id="Phobius"/>
    </source>
</evidence>
<dbReference type="Gene3D" id="1.20.1250.20">
    <property type="entry name" value="MFS general substrate transporter like domains"/>
    <property type="match status" value="2"/>
</dbReference>
<gene>
    <name evidence="6" type="ORF">HLH34_00395</name>
</gene>
<feature type="transmembrane region" description="Helical" evidence="4">
    <location>
        <begin position="107"/>
        <end position="125"/>
    </location>
</feature>
<comment type="caution">
    <text evidence="6">The sequence shown here is derived from an EMBL/GenBank/DDBJ whole genome shotgun (WGS) entry which is preliminary data.</text>
</comment>
<feature type="transmembrane region" description="Helical" evidence="4">
    <location>
        <begin position="314"/>
        <end position="333"/>
    </location>
</feature>
<evidence type="ECO:0000313" key="7">
    <source>
        <dbReference type="Proteomes" id="UP000555756"/>
    </source>
</evidence>
<protein>
    <submittedName>
        <fullName evidence="6">MFS transporter</fullName>
    </submittedName>
</protein>
<keyword evidence="7" id="KW-1185">Reference proteome</keyword>
<accession>A0A7W4JP98</accession>
<evidence type="ECO:0000259" key="5">
    <source>
        <dbReference type="PROSITE" id="PS50850"/>
    </source>
</evidence>
<keyword evidence="2 4" id="KW-1133">Transmembrane helix</keyword>
<sequence>MIRHQTDNIRRRDDVALDGLSFMLADVQDNLGAFLTGLLAAYGWPAADIGVAIAAGGAGAVTARLLGGWALDRLSSRRGILAGCCVVTALSVAIAALFPGFWQIACVHFLAGGAGALFSPLLAAISRQTAGDDGYMARMGRNESFNHMGNAVVACSMSVVGSTVGPLAPLWAIGGLAGVSLLLVGVLTSRADAGEVRARDTAPDMAKGRETVCVLADGRLLVFLTCYLLFNLANGATVPLMIERQAAFHFGSVSSMTALCVVIAQATMVPVAFLIGRSAGHRPRKPPFLVALAVQPLRDFLIISSAGWPTICAAQILDGVSSGIMLVLFYAVLSDLASNGGRRNLLIGVGLAAGTVGALLSNFGSGLLASAFGFNTAFLALAGSGIVVFFLFLFAMPETHEMQISSTTRAALTGPLHQRPCAEQGR</sequence>
<proteinExistence type="predicted"/>
<feature type="transmembrane region" description="Helical" evidence="4">
    <location>
        <begin position="49"/>
        <end position="67"/>
    </location>
</feature>
<dbReference type="PROSITE" id="PS50850">
    <property type="entry name" value="MFS"/>
    <property type="match status" value="1"/>
</dbReference>
<feature type="transmembrane region" description="Helical" evidence="4">
    <location>
        <begin position="345"/>
        <end position="364"/>
    </location>
</feature>
<feature type="transmembrane region" description="Helical" evidence="4">
    <location>
        <begin position="253"/>
        <end position="276"/>
    </location>
</feature>
<dbReference type="InterPro" id="IPR020846">
    <property type="entry name" value="MFS_dom"/>
</dbReference>
<dbReference type="InterPro" id="IPR011701">
    <property type="entry name" value="MFS"/>
</dbReference>
<evidence type="ECO:0000313" key="6">
    <source>
        <dbReference type="EMBL" id="MBB2188424.1"/>
    </source>
</evidence>
<feature type="transmembrane region" description="Helical" evidence="4">
    <location>
        <begin position="212"/>
        <end position="233"/>
    </location>
</feature>
<dbReference type="PANTHER" id="PTHR23539">
    <property type="entry name" value="MFS TRANSPORTER"/>
    <property type="match status" value="1"/>
</dbReference>